<gene>
    <name evidence="8" type="primary">uraD</name>
    <name evidence="8" type="ORF">ET464_04310</name>
</gene>
<dbReference type="InterPro" id="IPR018020">
    <property type="entry name" value="OHCU_decarboxylase"/>
</dbReference>
<evidence type="ECO:0000256" key="1">
    <source>
        <dbReference type="ARBA" id="ARBA00001163"/>
    </source>
</evidence>
<dbReference type="GO" id="GO:0019628">
    <property type="term" value="P:urate catabolic process"/>
    <property type="evidence" value="ECO:0007669"/>
    <property type="project" value="UniProtKB-UniPathway"/>
</dbReference>
<dbReference type="NCBIfam" id="TIGR03164">
    <property type="entry name" value="UHCUDC"/>
    <property type="match status" value="1"/>
</dbReference>
<dbReference type="AlphaFoldDB" id="A0A4P6EZN3"/>
<comment type="pathway">
    <text evidence="2">Purine metabolism; urate degradation; (S)-allantoin from urate: step 3/3.</text>
</comment>
<dbReference type="Gene3D" id="1.10.3330.10">
    <property type="entry name" value="Oxo-4-hydroxy-4-carboxy-5-ureidoimidazoline decarboxylase"/>
    <property type="match status" value="1"/>
</dbReference>
<dbReference type="InterPro" id="IPR036778">
    <property type="entry name" value="OHCU_decarboxylase_sf"/>
</dbReference>
<protein>
    <recommendedName>
        <fullName evidence="3">2-oxo-4-hydroxy-4-carboxy-5-ureidoimidazoline decarboxylase</fullName>
        <ecNumber evidence="3">4.1.1.97</ecNumber>
    </recommendedName>
</protein>
<evidence type="ECO:0000256" key="2">
    <source>
        <dbReference type="ARBA" id="ARBA00004754"/>
    </source>
</evidence>
<name>A0A4P6EZN3_9BACL</name>
<dbReference type="PANTHER" id="PTHR43466">
    <property type="entry name" value="2-OXO-4-HYDROXY-4-CARBOXY-5-UREIDOIMIDAZOLINE DECARBOXYLASE-RELATED"/>
    <property type="match status" value="1"/>
</dbReference>
<evidence type="ECO:0000256" key="4">
    <source>
        <dbReference type="ARBA" id="ARBA00022631"/>
    </source>
</evidence>
<dbReference type="RefSeq" id="WP_129444068.1">
    <property type="nucleotide sequence ID" value="NZ_CP035492.1"/>
</dbReference>
<dbReference type="EC" id="4.1.1.97" evidence="3"/>
<proteinExistence type="predicted"/>
<feature type="domain" description="Oxo-4-hydroxy-4-carboxy-5-ureidoimidazoline decarboxylase" evidence="7">
    <location>
        <begin position="7"/>
        <end position="159"/>
    </location>
</feature>
<dbReference type="UniPathway" id="UPA00394">
    <property type="reaction ID" value="UER00652"/>
</dbReference>
<dbReference type="GO" id="GO:0006144">
    <property type="term" value="P:purine nucleobase metabolic process"/>
    <property type="evidence" value="ECO:0007669"/>
    <property type="project" value="UniProtKB-KW"/>
</dbReference>
<keyword evidence="6 8" id="KW-0456">Lyase</keyword>
<accession>A0A4P6EZN3</accession>
<dbReference type="PANTHER" id="PTHR43466:SF1">
    <property type="entry name" value="2-OXO-4-HYDROXY-4-CARBOXY-5-UREIDOIMIDAZOLINE DECARBOXYLASE-RELATED"/>
    <property type="match status" value="1"/>
</dbReference>
<evidence type="ECO:0000313" key="9">
    <source>
        <dbReference type="Proteomes" id="UP000293568"/>
    </source>
</evidence>
<dbReference type="Proteomes" id="UP000293568">
    <property type="component" value="Chromosome"/>
</dbReference>
<evidence type="ECO:0000256" key="5">
    <source>
        <dbReference type="ARBA" id="ARBA00022793"/>
    </source>
</evidence>
<keyword evidence="4" id="KW-0659">Purine metabolism</keyword>
<keyword evidence="5" id="KW-0210">Decarboxylase</keyword>
<dbReference type="KEGG" id="pprt:ET464_04310"/>
<dbReference type="InterPro" id="IPR017580">
    <property type="entry name" value="OHCU_decarboxylase-1"/>
</dbReference>
<evidence type="ECO:0000259" key="7">
    <source>
        <dbReference type="Pfam" id="PF09349"/>
    </source>
</evidence>
<organism evidence="8 9">
    <name type="scientific">Paenibacillus protaetiae</name>
    <dbReference type="NCBI Taxonomy" id="2509456"/>
    <lineage>
        <taxon>Bacteria</taxon>
        <taxon>Bacillati</taxon>
        <taxon>Bacillota</taxon>
        <taxon>Bacilli</taxon>
        <taxon>Bacillales</taxon>
        <taxon>Paenibacillaceae</taxon>
        <taxon>Paenibacillus</taxon>
    </lineage>
</organism>
<dbReference type="SUPFAM" id="SSF158694">
    <property type="entry name" value="UraD-Like"/>
    <property type="match status" value="1"/>
</dbReference>
<dbReference type="GO" id="GO:0051997">
    <property type="term" value="F:2-oxo-4-hydroxy-4-carboxy-5-ureidoimidazoline decarboxylase activity"/>
    <property type="evidence" value="ECO:0007669"/>
    <property type="project" value="UniProtKB-EC"/>
</dbReference>
<reference evidence="8 9" key="1">
    <citation type="submission" date="2019-01" db="EMBL/GenBank/DDBJ databases">
        <title>Genome sequencing of strain FW100M-2.</title>
        <authorList>
            <person name="Heo J."/>
            <person name="Kim S.-J."/>
            <person name="Kim J.-S."/>
            <person name="Hong S.-B."/>
            <person name="Kwon S.-W."/>
        </authorList>
    </citation>
    <scope>NUCLEOTIDE SEQUENCE [LARGE SCALE GENOMIC DNA]</scope>
    <source>
        <strain evidence="8 9">FW100M-2</strain>
    </source>
</reference>
<keyword evidence="9" id="KW-1185">Reference proteome</keyword>
<comment type="catalytic activity">
    <reaction evidence="1">
        <text>5-hydroxy-2-oxo-4-ureido-2,5-dihydro-1H-imidazole-5-carboxylate + H(+) = (S)-allantoin + CO2</text>
        <dbReference type="Rhea" id="RHEA:26301"/>
        <dbReference type="ChEBI" id="CHEBI:15378"/>
        <dbReference type="ChEBI" id="CHEBI:15678"/>
        <dbReference type="ChEBI" id="CHEBI:16526"/>
        <dbReference type="ChEBI" id="CHEBI:58639"/>
        <dbReference type="EC" id="4.1.1.97"/>
    </reaction>
</comment>
<evidence type="ECO:0000256" key="6">
    <source>
        <dbReference type="ARBA" id="ARBA00023239"/>
    </source>
</evidence>
<dbReference type="OrthoDB" id="9800909at2"/>
<dbReference type="Pfam" id="PF09349">
    <property type="entry name" value="OHCU_decarbox"/>
    <property type="match status" value="1"/>
</dbReference>
<evidence type="ECO:0000313" key="8">
    <source>
        <dbReference type="EMBL" id="QAY68346.1"/>
    </source>
</evidence>
<sequence>MKLDDLNQLEHKPFTAALGAIFEHSPWIAELVWARRPFTSAAHLHQEMMGIVRNSSPDLVMGLLRAHPDLAARIQMADHSVKEQQGAGLDRLSPELFEWFQTHNRLYAEKFGFPFIFAVKGKTVADIQAAMSSRISHTAEQETEQALAEIGRITGFRLAELLEEPL</sequence>
<dbReference type="GO" id="GO:0000255">
    <property type="term" value="P:allantoin metabolic process"/>
    <property type="evidence" value="ECO:0007669"/>
    <property type="project" value="InterPro"/>
</dbReference>
<evidence type="ECO:0000256" key="3">
    <source>
        <dbReference type="ARBA" id="ARBA00012257"/>
    </source>
</evidence>
<dbReference type="EMBL" id="CP035492">
    <property type="protein sequence ID" value="QAY68346.1"/>
    <property type="molecule type" value="Genomic_DNA"/>
</dbReference>